<name>A0ABD0VSZ0_DENTH</name>
<proteinExistence type="predicted"/>
<accession>A0ABD0VSZ0</accession>
<gene>
    <name evidence="2" type="ORF">M5K25_000180</name>
</gene>
<dbReference type="Proteomes" id="UP001552299">
    <property type="component" value="Unassembled WGS sequence"/>
</dbReference>
<evidence type="ECO:0000313" key="3">
    <source>
        <dbReference type="Proteomes" id="UP001552299"/>
    </source>
</evidence>
<evidence type="ECO:0000256" key="1">
    <source>
        <dbReference type="SAM" id="MobiDB-lite"/>
    </source>
</evidence>
<evidence type="ECO:0000313" key="2">
    <source>
        <dbReference type="EMBL" id="KAL0928307.1"/>
    </source>
</evidence>
<organism evidence="2 3">
    <name type="scientific">Dendrobium thyrsiflorum</name>
    <name type="common">Pinecone-like raceme dendrobium</name>
    <name type="synonym">Orchid</name>
    <dbReference type="NCBI Taxonomy" id="117978"/>
    <lineage>
        <taxon>Eukaryota</taxon>
        <taxon>Viridiplantae</taxon>
        <taxon>Streptophyta</taxon>
        <taxon>Embryophyta</taxon>
        <taxon>Tracheophyta</taxon>
        <taxon>Spermatophyta</taxon>
        <taxon>Magnoliopsida</taxon>
        <taxon>Liliopsida</taxon>
        <taxon>Asparagales</taxon>
        <taxon>Orchidaceae</taxon>
        <taxon>Epidendroideae</taxon>
        <taxon>Malaxideae</taxon>
        <taxon>Dendrobiinae</taxon>
        <taxon>Dendrobium</taxon>
    </lineage>
</organism>
<feature type="region of interest" description="Disordered" evidence="1">
    <location>
        <begin position="1"/>
        <end position="21"/>
    </location>
</feature>
<keyword evidence="3" id="KW-1185">Reference proteome</keyword>
<dbReference type="AlphaFoldDB" id="A0ABD0VSZ0"/>
<dbReference type="EMBL" id="JANQDX010000001">
    <property type="protein sequence ID" value="KAL0928307.1"/>
    <property type="molecule type" value="Genomic_DNA"/>
</dbReference>
<comment type="caution">
    <text evidence="2">The sequence shown here is derived from an EMBL/GenBank/DDBJ whole genome shotgun (WGS) entry which is preliminary data.</text>
</comment>
<protein>
    <submittedName>
        <fullName evidence="2">Uncharacterized protein</fullName>
    </submittedName>
</protein>
<feature type="compositionally biased region" description="Basic and acidic residues" evidence="1">
    <location>
        <begin position="1"/>
        <end position="15"/>
    </location>
</feature>
<reference evidence="2 3" key="1">
    <citation type="journal article" date="2024" name="Plant Biotechnol. J.">
        <title>Dendrobium thyrsiflorum genome and its molecular insights into genes involved in important horticultural traits.</title>
        <authorList>
            <person name="Chen B."/>
            <person name="Wang J.Y."/>
            <person name="Zheng P.J."/>
            <person name="Li K.L."/>
            <person name="Liang Y.M."/>
            <person name="Chen X.F."/>
            <person name="Zhang C."/>
            <person name="Zhao X."/>
            <person name="He X."/>
            <person name="Zhang G.Q."/>
            <person name="Liu Z.J."/>
            <person name="Xu Q."/>
        </authorList>
    </citation>
    <scope>NUCLEOTIDE SEQUENCE [LARGE SCALE GENOMIC DNA]</scope>
    <source>
        <strain evidence="2">GZMU011</strain>
    </source>
</reference>
<sequence length="159" mass="18545">MTDRGKEPVSEESRSLDSLWANQESVNRRIDDLAAEVQRLTLEIRREFNLNRARPPHQRMPREEPPVIRPLRRRGLAADRHWRQQQTVLRELSDSDEEAQMYRGNVTMDSGVSYIVEELESVETFVNFIILVNITIETQRCLCSSFPVLLPLLFSLQVP</sequence>